<proteinExistence type="predicted"/>
<sequence length="297" mass="32904">MAEFFKDFDDAFFYWIAVICAALAFTDWAIGPTARAAMRERIAEWWIRLDDSSFSGLVARDAVRVRAILLKYTGKSWYSVRRIWRSVLLSTLALFLVALLFMELNLIDSFNAEYAGYFILMIPPNAVFDWIMLNLTIVLLGYVASSTSILRLSIIAFVGGVSIVLKAIVVLILFLLLGLMLSHFIEFLEPADALLGRIFGPAPELGPPPCIECVFEGVFDTLIVVVFAAVTACIWSMFSVISAFTFASSKIFSPAIKPVLLWLLYRFQESDKGVLTVASAGLGGIAKLVQQAVKLTL</sequence>
<reference evidence="2 3" key="1">
    <citation type="submission" date="2020-08" db="EMBL/GenBank/DDBJ databases">
        <title>Genomic Encyclopedia of Type Strains, Phase IV (KMG-IV): sequencing the most valuable type-strain genomes for metagenomic binning, comparative biology and taxonomic classification.</title>
        <authorList>
            <person name="Goeker M."/>
        </authorList>
    </citation>
    <scope>NUCLEOTIDE SEQUENCE [LARGE SCALE GENOMIC DNA]</scope>
    <source>
        <strain evidence="2 3">DSM 100211</strain>
    </source>
</reference>
<keyword evidence="1" id="KW-0472">Membrane</keyword>
<evidence type="ECO:0000313" key="2">
    <source>
        <dbReference type="EMBL" id="MBB3979359.1"/>
    </source>
</evidence>
<accession>A0A7W6DB83</accession>
<dbReference type="Proteomes" id="UP000574761">
    <property type="component" value="Unassembled WGS sequence"/>
</dbReference>
<gene>
    <name evidence="2" type="ORF">GGQ64_004599</name>
</gene>
<name>A0A7W6DB83_9HYPH</name>
<dbReference type="RefSeq" id="WP_183807597.1">
    <property type="nucleotide sequence ID" value="NZ_JACIEE010000010.1"/>
</dbReference>
<feature type="transmembrane region" description="Helical" evidence="1">
    <location>
        <begin position="114"/>
        <end position="142"/>
    </location>
</feature>
<protein>
    <submittedName>
        <fullName evidence="2">Uncharacterized protein</fullName>
    </submittedName>
</protein>
<feature type="transmembrane region" description="Helical" evidence="1">
    <location>
        <begin position="83"/>
        <end position="102"/>
    </location>
</feature>
<evidence type="ECO:0000256" key="1">
    <source>
        <dbReference type="SAM" id="Phobius"/>
    </source>
</evidence>
<feature type="transmembrane region" description="Helical" evidence="1">
    <location>
        <begin position="154"/>
        <end position="181"/>
    </location>
</feature>
<comment type="caution">
    <text evidence="2">The sequence shown here is derived from an EMBL/GenBank/DDBJ whole genome shotgun (WGS) entry which is preliminary data.</text>
</comment>
<keyword evidence="1" id="KW-1133">Transmembrane helix</keyword>
<dbReference type="AlphaFoldDB" id="A0A7W6DB83"/>
<feature type="transmembrane region" description="Helical" evidence="1">
    <location>
        <begin position="222"/>
        <end position="247"/>
    </location>
</feature>
<dbReference type="EMBL" id="JACIEE010000010">
    <property type="protein sequence ID" value="MBB3979359.1"/>
    <property type="molecule type" value="Genomic_DNA"/>
</dbReference>
<evidence type="ECO:0000313" key="3">
    <source>
        <dbReference type="Proteomes" id="UP000574761"/>
    </source>
</evidence>
<keyword evidence="1" id="KW-0812">Transmembrane</keyword>
<feature type="transmembrane region" description="Helical" evidence="1">
    <location>
        <begin position="12"/>
        <end position="31"/>
    </location>
</feature>
<organism evidence="2 3">
    <name type="scientific">Mycoplana azooxidifex</name>
    <dbReference type="NCBI Taxonomy" id="1636188"/>
    <lineage>
        <taxon>Bacteria</taxon>
        <taxon>Pseudomonadati</taxon>
        <taxon>Pseudomonadota</taxon>
        <taxon>Alphaproteobacteria</taxon>
        <taxon>Hyphomicrobiales</taxon>
        <taxon>Rhizobiaceae</taxon>
        <taxon>Mycoplana</taxon>
    </lineage>
</organism>
<keyword evidence="3" id="KW-1185">Reference proteome</keyword>